<organism evidence="17 18">
    <name type="scientific">Hungatella hathewayi WAL-18680</name>
    <dbReference type="NCBI Taxonomy" id="742737"/>
    <lineage>
        <taxon>Bacteria</taxon>
        <taxon>Bacillati</taxon>
        <taxon>Bacillota</taxon>
        <taxon>Clostridia</taxon>
        <taxon>Lachnospirales</taxon>
        <taxon>Lachnospiraceae</taxon>
        <taxon>Hungatella</taxon>
    </lineage>
</organism>
<keyword evidence="1" id="KW-0540">Nuclease</keyword>
<dbReference type="InterPro" id="IPR014016">
    <property type="entry name" value="UvrD-like_ATP-bd"/>
</dbReference>
<keyword evidence="10" id="KW-0413">Isomerase</keyword>
<keyword evidence="7 14" id="KW-0067">ATP-binding</keyword>
<dbReference type="Proteomes" id="UP000005384">
    <property type="component" value="Unassembled WGS sequence"/>
</dbReference>
<comment type="catalytic activity">
    <reaction evidence="11">
        <text>Couples ATP hydrolysis with the unwinding of duplex DNA by translocating in the 3'-5' direction.</text>
        <dbReference type="EC" id="5.6.2.4"/>
    </reaction>
</comment>
<evidence type="ECO:0000259" key="16">
    <source>
        <dbReference type="PROSITE" id="PS51217"/>
    </source>
</evidence>
<evidence type="ECO:0000256" key="12">
    <source>
        <dbReference type="ARBA" id="ARBA00034808"/>
    </source>
</evidence>
<accession>G5IDB6</accession>
<dbReference type="PANTHER" id="PTHR11070">
    <property type="entry name" value="UVRD / RECB / PCRA DNA HELICASE FAMILY MEMBER"/>
    <property type="match status" value="1"/>
</dbReference>
<evidence type="ECO:0000256" key="9">
    <source>
        <dbReference type="ARBA" id="ARBA00023204"/>
    </source>
</evidence>
<evidence type="ECO:0000256" key="8">
    <source>
        <dbReference type="ARBA" id="ARBA00023125"/>
    </source>
</evidence>
<evidence type="ECO:0000256" key="1">
    <source>
        <dbReference type="ARBA" id="ARBA00022722"/>
    </source>
</evidence>
<evidence type="ECO:0000256" key="4">
    <source>
        <dbReference type="ARBA" id="ARBA00022801"/>
    </source>
</evidence>
<dbReference type="EC" id="5.6.2.4" evidence="12"/>
<keyword evidence="18" id="KW-1185">Reference proteome</keyword>
<evidence type="ECO:0000256" key="10">
    <source>
        <dbReference type="ARBA" id="ARBA00023235"/>
    </source>
</evidence>
<evidence type="ECO:0000256" key="14">
    <source>
        <dbReference type="PROSITE-ProRule" id="PRU00560"/>
    </source>
</evidence>
<name>G5IDB6_9FIRM</name>
<evidence type="ECO:0000256" key="2">
    <source>
        <dbReference type="ARBA" id="ARBA00022741"/>
    </source>
</evidence>
<dbReference type="FunFam" id="3.40.50.300:FF:001236">
    <property type="entry name" value="ATP-dependent helicase/nuclease subunit A"/>
    <property type="match status" value="1"/>
</dbReference>
<gene>
    <name evidence="17" type="ORF">HMPREF9473_01493</name>
</gene>
<dbReference type="SUPFAM" id="SSF52980">
    <property type="entry name" value="Restriction endonuclease-like"/>
    <property type="match status" value="1"/>
</dbReference>
<dbReference type="PROSITE" id="PS51217">
    <property type="entry name" value="UVRD_HELICASE_CTER"/>
    <property type="match status" value="1"/>
</dbReference>
<dbReference type="InterPro" id="IPR011335">
    <property type="entry name" value="Restrct_endonuc-II-like"/>
</dbReference>
<dbReference type="SUPFAM" id="SSF52540">
    <property type="entry name" value="P-loop containing nucleoside triphosphate hydrolases"/>
    <property type="match status" value="1"/>
</dbReference>
<evidence type="ECO:0000313" key="17">
    <source>
        <dbReference type="EMBL" id="EHI60528.1"/>
    </source>
</evidence>
<evidence type="ECO:0000256" key="5">
    <source>
        <dbReference type="ARBA" id="ARBA00022806"/>
    </source>
</evidence>
<protein>
    <recommendedName>
        <fullName evidence="12">DNA 3'-5' helicase</fullName>
        <ecNumber evidence="12">5.6.2.4</ecNumber>
    </recommendedName>
</protein>
<feature type="binding site" evidence="14">
    <location>
        <begin position="22"/>
        <end position="29"/>
    </location>
    <ligand>
        <name>ATP</name>
        <dbReference type="ChEBI" id="CHEBI:30616"/>
    </ligand>
</feature>
<feature type="non-terminal residue" evidence="17">
    <location>
        <position position="1188"/>
    </location>
</feature>
<dbReference type="Pfam" id="PF00580">
    <property type="entry name" value="UvrD-helicase"/>
    <property type="match status" value="1"/>
</dbReference>
<dbReference type="GO" id="GO:0004527">
    <property type="term" value="F:exonuclease activity"/>
    <property type="evidence" value="ECO:0007669"/>
    <property type="project" value="UniProtKB-KW"/>
</dbReference>
<dbReference type="InterPro" id="IPR027417">
    <property type="entry name" value="P-loop_NTPase"/>
</dbReference>
<dbReference type="InterPro" id="IPR000212">
    <property type="entry name" value="DNA_helicase_UvrD/REP"/>
</dbReference>
<evidence type="ECO:0000256" key="7">
    <source>
        <dbReference type="ARBA" id="ARBA00022840"/>
    </source>
</evidence>
<dbReference type="GO" id="GO:0003677">
    <property type="term" value="F:DNA binding"/>
    <property type="evidence" value="ECO:0007669"/>
    <property type="project" value="UniProtKB-KW"/>
</dbReference>
<evidence type="ECO:0000259" key="15">
    <source>
        <dbReference type="PROSITE" id="PS51198"/>
    </source>
</evidence>
<dbReference type="GO" id="GO:0016887">
    <property type="term" value="F:ATP hydrolysis activity"/>
    <property type="evidence" value="ECO:0007669"/>
    <property type="project" value="RHEA"/>
</dbReference>
<evidence type="ECO:0000256" key="13">
    <source>
        <dbReference type="ARBA" id="ARBA00048988"/>
    </source>
</evidence>
<dbReference type="PANTHER" id="PTHR11070:SF48">
    <property type="entry name" value="ATP-DEPENDENT HELICASE_NUCLEASE SUBUNIT A"/>
    <property type="match status" value="1"/>
</dbReference>
<evidence type="ECO:0000256" key="3">
    <source>
        <dbReference type="ARBA" id="ARBA00022763"/>
    </source>
</evidence>
<comment type="catalytic activity">
    <reaction evidence="13">
        <text>ATP + H2O = ADP + phosphate + H(+)</text>
        <dbReference type="Rhea" id="RHEA:13065"/>
        <dbReference type="ChEBI" id="CHEBI:15377"/>
        <dbReference type="ChEBI" id="CHEBI:15378"/>
        <dbReference type="ChEBI" id="CHEBI:30616"/>
        <dbReference type="ChEBI" id="CHEBI:43474"/>
        <dbReference type="ChEBI" id="CHEBI:456216"/>
        <dbReference type="EC" id="5.6.2.4"/>
    </reaction>
</comment>
<dbReference type="GO" id="GO:0005524">
    <property type="term" value="F:ATP binding"/>
    <property type="evidence" value="ECO:0007669"/>
    <property type="project" value="UniProtKB-UniRule"/>
</dbReference>
<dbReference type="InterPro" id="IPR011604">
    <property type="entry name" value="PDDEXK-like_dom_sf"/>
</dbReference>
<dbReference type="PROSITE" id="PS51198">
    <property type="entry name" value="UVRD_HELICASE_ATP_BIND"/>
    <property type="match status" value="1"/>
</dbReference>
<evidence type="ECO:0000256" key="11">
    <source>
        <dbReference type="ARBA" id="ARBA00034617"/>
    </source>
</evidence>
<proteinExistence type="predicted"/>
<evidence type="ECO:0000256" key="6">
    <source>
        <dbReference type="ARBA" id="ARBA00022839"/>
    </source>
</evidence>
<dbReference type="GO" id="GO:0005829">
    <property type="term" value="C:cytosol"/>
    <property type="evidence" value="ECO:0007669"/>
    <property type="project" value="TreeGrafter"/>
</dbReference>
<dbReference type="GO" id="GO:0033202">
    <property type="term" value="C:DNA helicase complex"/>
    <property type="evidence" value="ECO:0007669"/>
    <property type="project" value="TreeGrafter"/>
</dbReference>
<dbReference type="GO" id="GO:0043138">
    <property type="term" value="F:3'-5' DNA helicase activity"/>
    <property type="evidence" value="ECO:0007669"/>
    <property type="project" value="UniProtKB-EC"/>
</dbReference>
<dbReference type="EMBL" id="ADLN01000016">
    <property type="protein sequence ID" value="EHI60528.1"/>
    <property type="molecule type" value="Genomic_DNA"/>
</dbReference>
<dbReference type="CDD" id="cd18807">
    <property type="entry name" value="SF1_C_UvrD"/>
    <property type="match status" value="1"/>
</dbReference>
<dbReference type="Pfam" id="PF13361">
    <property type="entry name" value="UvrD_C"/>
    <property type="match status" value="1"/>
</dbReference>
<comment type="caution">
    <text evidence="17">The sequence shown here is derived from an EMBL/GenBank/DDBJ whole genome shotgun (WGS) entry which is preliminary data.</text>
</comment>
<sequence length="1188" mass="133991">MNWTPEQEQVIWARNRNLLVSAAAGSGKTAVLVERIIQMVTDETNPVDIDELLVMTFTKAAAAEMRERIGQAVERKLAEQPDNEHLQLQSTLVHHAQITTIDSFCLNLIRDHFNVLEIDPGFRIGDEGELMLLRKDVMERLLEDYYEKGDERFEQFVDTYAAGKADGGIEDYIMQVYNFAQSNPWPMMWIENCRKELRELEEGHLEETAWMKFLMEDVRKQLGELCEQLGNAIGICQEEGGPEVYLPTLETELAMLEGLRDAGTYEELCQGLRDVSFGRLAAARSKEIDGEKKTFVTGCRDRIKKAVAGLKENYGFEDIGEAVSDMIGTGDVVEILLELACEFTARYQESKRDKNVVDFNDLEHYALDVLVKQEDGKVCYTDTADELSAQYREILVDEYQDSNYVQEELINSLSGARFGRPNVFMVGDVKQSIYRFRLARPELFMEKYETYTVEDSSCQKIELHQNFRSRASVLESVNQVFYSIMTKNLGNIQYTEDAALHPGAVFEPVEQSAAGAGMVEAAGTAEDGVVPGQAVTMEDGTVSSQVSAMEASAASDQPAMAETGTAVGQAGTPTELLLVNTGKGSGQAEGENASRMSQAEKDEMADYTSKEVEAKLIARRIRELTDEETGLLVWDKEEKRYRTARYRDMVILLRSISGWTDSFLNVLTQEGIPACADTGTGYFNTIEVETVLSILAVIDNPMQDIPLAAVFKSPVAGITDEELAYMMALYRKNPDRGQERGLYGAWKYCMELDIPTLSGKLHAIADFLTEMRDEAAYLPIHEIIYRVFMKTGYYDYVSAMPAGEIRRANLDMLVEKAAAYEKTSYKGLFHFIRYINNLKKYDTDFGEASAPGDGENMVRLMSIHKSKGLEFPIVFLAGLGKSFNKQDVRGKILIDADLGIGTDYLNPDLRLKSTTLKKNVLKRKMDLDSLGEELRVLYVAMTRAKEKLIMTGTDRYLDKKQEKWSQIPWEQTSIPYTVLTSAGSYLDWLLMSLPKSGKSIITREIPLEELVGEEVIRQVKKQISKEELLQMDVTTPGNRECLDTLQSILAFRYPYEADVTLHTKMSVSELKKLGQDADDWDSLYQPVVPEFLREDTPASHWVSKTGQNYGASRGTAYHRALELLDFTTIAARADVTTALQSILDNKKMEEQDWKMLDGDVIWQFLTSPLGRRMKAAQEKGLCHREQQF</sequence>
<keyword evidence="5 14" id="KW-0347">Helicase</keyword>
<feature type="domain" description="UvrD-like helicase C-terminal" evidence="16">
    <location>
        <begin position="558"/>
        <end position="868"/>
    </location>
</feature>
<dbReference type="HOGENOM" id="CLU_001114_3_1_9"/>
<keyword evidence="4 14" id="KW-0378">Hydrolase</keyword>
<feature type="domain" description="UvrD-like helicase ATP-binding" evidence="15">
    <location>
        <begin position="1"/>
        <end position="470"/>
    </location>
</feature>
<keyword evidence="6" id="KW-0269">Exonuclease</keyword>
<dbReference type="InterPro" id="IPR014017">
    <property type="entry name" value="DNA_helicase_UvrD-like_C"/>
</dbReference>
<keyword evidence="3" id="KW-0227">DNA damage</keyword>
<keyword evidence="9" id="KW-0234">DNA repair</keyword>
<dbReference type="Gene3D" id="3.40.50.300">
    <property type="entry name" value="P-loop containing nucleotide triphosphate hydrolases"/>
    <property type="match status" value="4"/>
</dbReference>
<reference evidence="17 18" key="1">
    <citation type="submission" date="2011-08" db="EMBL/GenBank/DDBJ databases">
        <title>The Genome Sequence of Clostridium hathewayi WAL-18680.</title>
        <authorList>
            <consortium name="The Broad Institute Genome Sequencing Platform"/>
            <person name="Earl A."/>
            <person name="Ward D."/>
            <person name="Feldgarden M."/>
            <person name="Gevers D."/>
            <person name="Finegold S.M."/>
            <person name="Summanen P.H."/>
            <person name="Molitoris D.R."/>
            <person name="Song M."/>
            <person name="Daigneault M."/>
            <person name="Allen-Vercoe E."/>
            <person name="Young S.K."/>
            <person name="Zeng Q."/>
            <person name="Gargeya S."/>
            <person name="Fitzgerald M."/>
            <person name="Haas B."/>
            <person name="Abouelleil A."/>
            <person name="Alvarado L."/>
            <person name="Arachchi H.M."/>
            <person name="Berlin A."/>
            <person name="Brown A."/>
            <person name="Chapman S.B."/>
            <person name="Chen Z."/>
            <person name="Dunbar C."/>
            <person name="Freedman E."/>
            <person name="Gearin G."/>
            <person name="Gellesch M."/>
            <person name="Goldberg J."/>
            <person name="Griggs A."/>
            <person name="Gujja S."/>
            <person name="Heiman D."/>
            <person name="Howarth C."/>
            <person name="Larson L."/>
            <person name="Lui A."/>
            <person name="MacDonald P.J.P."/>
            <person name="Montmayeur A."/>
            <person name="Murphy C."/>
            <person name="Neiman D."/>
            <person name="Pearson M."/>
            <person name="Priest M."/>
            <person name="Roberts A."/>
            <person name="Saif S."/>
            <person name="Shea T."/>
            <person name="Shenoy N."/>
            <person name="Sisk P."/>
            <person name="Stolte C."/>
            <person name="Sykes S."/>
            <person name="Wortman J."/>
            <person name="Nusbaum C."/>
            <person name="Birren B."/>
        </authorList>
    </citation>
    <scope>NUCLEOTIDE SEQUENCE [LARGE SCALE GENOMIC DNA]</scope>
    <source>
        <strain evidence="17 18">WAL-18680</strain>
    </source>
</reference>
<dbReference type="RefSeq" id="WP_006779479.1">
    <property type="nucleotide sequence ID" value="NZ_JH379027.1"/>
</dbReference>
<evidence type="ECO:0000313" key="18">
    <source>
        <dbReference type="Proteomes" id="UP000005384"/>
    </source>
</evidence>
<dbReference type="AlphaFoldDB" id="G5IDB6"/>
<keyword evidence="8" id="KW-0238">DNA-binding</keyword>
<dbReference type="GO" id="GO:0000725">
    <property type="term" value="P:recombinational repair"/>
    <property type="evidence" value="ECO:0007669"/>
    <property type="project" value="TreeGrafter"/>
</dbReference>
<keyword evidence="2 14" id="KW-0547">Nucleotide-binding</keyword>
<dbReference type="Gene3D" id="3.90.320.10">
    <property type="match status" value="1"/>
</dbReference>